<name>A0A2N5CVA9_9CAUL</name>
<dbReference type="KEGG" id="cfh:C1707_23135"/>
<dbReference type="EMBL" id="PJRQ01000016">
    <property type="protein sequence ID" value="PLR17743.1"/>
    <property type="molecule type" value="Genomic_DNA"/>
</dbReference>
<evidence type="ECO:0000313" key="3">
    <source>
        <dbReference type="Proteomes" id="UP000234483"/>
    </source>
</evidence>
<dbReference type="OrthoDB" id="7200944at2"/>
<dbReference type="SMART" id="SM00855">
    <property type="entry name" value="PGAM"/>
    <property type="match status" value="1"/>
</dbReference>
<protein>
    <submittedName>
        <fullName evidence="2">Histidine phosphatase family protein</fullName>
    </submittedName>
</protein>
<gene>
    <name evidence="1" type="ORF">C1707_23135</name>
    <name evidence="2" type="ORF">CFHF_09070</name>
</gene>
<dbReference type="Proteomes" id="UP000281192">
    <property type="component" value="Chromosome"/>
</dbReference>
<evidence type="ECO:0000313" key="4">
    <source>
        <dbReference type="Proteomes" id="UP000281192"/>
    </source>
</evidence>
<dbReference type="Pfam" id="PF00300">
    <property type="entry name" value="His_Phos_1"/>
    <property type="match status" value="1"/>
</dbReference>
<dbReference type="InterPro" id="IPR029033">
    <property type="entry name" value="His_PPase_superfam"/>
</dbReference>
<keyword evidence="4" id="KW-1185">Reference proteome</keyword>
<dbReference type="Proteomes" id="UP000234483">
    <property type="component" value="Unassembled WGS sequence"/>
</dbReference>
<dbReference type="EMBL" id="CP026100">
    <property type="protein sequence ID" value="AYV48913.1"/>
    <property type="molecule type" value="Genomic_DNA"/>
</dbReference>
<dbReference type="Gene3D" id="3.40.50.1240">
    <property type="entry name" value="Phosphoglycerate mutase-like"/>
    <property type="match status" value="1"/>
</dbReference>
<sequence>MADAPTADQTASSVVRPPGAIVLARHGEPALSRKVRFDARTYGDWWARYEEGGLLAGQTPPDCLLEIAARSEVIVASTRLRSIETAQAVAGGRDFPRDPLFIEAPLPPPPWPSWIKLSPKKWGFFARFWWWFFDHHMGQESRKQAEARAEAAADALIALSQDGRDVLLVAHGFFNVMIGNALQARGMKKTLDQGFQYWCVKRFERA</sequence>
<proteinExistence type="predicted"/>
<dbReference type="SUPFAM" id="SSF53254">
    <property type="entry name" value="Phosphoglycerate mutase-like"/>
    <property type="match status" value="1"/>
</dbReference>
<accession>A0A2N5CVA9</accession>
<reference evidence="1 4" key="2">
    <citation type="submission" date="2018-01" db="EMBL/GenBank/DDBJ databases">
        <title>Complete genome sequence of Caulobacter flavus RHGG3.</title>
        <authorList>
            <person name="Yang E."/>
        </authorList>
    </citation>
    <scope>NUCLEOTIDE SEQUENCE [LARGE SCALE GENOMIC DNA]</scope>
    <source>
        <strain evidence="1 4">RHGG3</strain>
    </source>
</reference>
<organism evidence="2 3">
    <name type="scientific">Caulobacter flavus</name>
    <dbReference type="NCBI Taxonomy" id="1679497"/>
    <lineage>
        <taxon>Bacteria</taxon>
        <taxon>Pseudomonadati</taxon>
        <taxon>Pseudomonadota</taxon>
        <taxon>Alphaproteobacteria</taxon>
        <taxon>Caulobacterales</taxon>
        <taxon>Caulobacteraceae</taxon>
        <taxon>Caulobacter</taxon>
    </lineage>
</organism>
<reference evidence="2 3" key="1">
    <citation type="submission" date="2017-12" db="EMBL/GenBank/DDBJ databases">
        <title>The genome sequence of Caulobacter flavus CGMCC1 15093.</title>
        <authorList>
            <person name="Gao J."/>
            <person name="Mao X."/>
            <person name="Sun J."/>
        </authorList>
    </citation>
    <scope>NUCLEOTIDE SEQUENCE [LARGE SCALE GENOMIC DNA]</scope>
    <source>
        <strain evidence="2 3">CGMCC1 15093</strain>
    </source>
</reference>
<dbReference type="InterPro" id="IPR013078">
    <property type="entry name" value="His_Pase_superF_clade-1"/>
</dbReference>
<evidence type="ECO:0000313" key="1">
    <source>
        <dbReference type="EMBL" id="AYV48913.1"/>
    </source>
</evidence>
<evidence type="ECO:0000313" key="2">
    <source>
        <dbReference type="EMBL" id="PLR17743.1"/>
    </source>
</evidence>
<dbReference type="AlphaFoldDB" id="A0A2N5CVA9"/>
<dbReference type="RefSeq" id="WP_101712704.1">
    <property type="nucleotide sequence ID" value="NZ_CP026100.1"/>
</dbReference>